<dbReference type="SUPFAM" id="SSF53300">
    <property type="entry name" value="vWA-like"/>
    <property type="match status" value="1"/>
</dbReference>
<dbReference type="Pfam" id="PF13519">
    <property type="entry name" value="VWA_2"/>
    <property type="match status" value="1"/>
</dbReference>
<dbReference type="PANTHER" id="PTHR22550:SF5">
    <property type="entry name" value="LEUCINE ZIPPER PROTEIN 4"/>
    <property type="match status" value="1"/>
</dbReference>
<feature type="transmembrane region" description="Helical" evidence="5">
    <location>
        <begin position="288"/>
        <end position="311"/>
    </location>
</feature>
<keyword evidence="3 5" id="KW-1133">Transmembrane helix</keyword>
<evidence type="ECO:0000313" key="7">
    <source>
        <dbReference type="EMBL" id="HEG91033.1"/>
    </source>
</evidence>
<feature type="transmembrane region" description="Helical" evidence="5">
    <location>
        <begin position="32"/>
        <end position="49"/>
    </location>
</feature>
<feature type="transmembrane region" description="Helical" evidence="5">
    <location>
        <begin position="55"/>
        <end position="73"/>
    </location>
</feature>
<gene>
    <name evidence="7" type="ORF">ENP34_06290</name>
</gene>
<sequence>MTFQWPYLLASLVLVPLLLLVYVLAQRRRQAYALRFTNLALLAAVAGPRPGLRRHVPPLLFLLGLTALLLSLARPTAVIALPQDQAHVVIVLDVSGSMRADDLRPNRLAAAIQATEALLESLPGQAQVGVVTFNSDGSVLVPLTRDRGAVREALAGLRADGGTAIGDGLDRALDLLEPRAEERGNEPPPPSVIILLSDGESREGMPPALAAERARELGVTVQTVGIGERGRRILLDGRTQVGLDEATLRQIAEMTGGRYFYAAETTELEEIYAGLGSQVRWVEERTEITALVTGAGALFLIAGGLLSLRWFQRLP</sequence>
<feature type="transmembrane region" description="Helical" evidence="5">
    <location>
        <begin position="6"/>
        <end position="25"/>
    </location>
</feature>
<keyword evidence="4 5" id="KW-0472">Membrane</keyword>
<reference evidence="7" key="1">
    <citation type="journal article" date="2020" name="mSystems">
        <title>Genome- and Community-Level Interaction Insights into Carbon Utilization and Element Cycling Functions of Hydrothermarchaeota in Hydrothermal Sediment.</title>
        <authorList>
            <person name="Zhou Z."/>
            <person name="Liu Y."/>
            <person name="Xu W."/>
            <person name="Pan J."/>
            <person name="Luo Z.H."/>
            <person name="Li M."/>
        </authorList>
    </citation>
    <scope>NUCLEOTIDE SEQUENCE [LARGE SCALE GENOMIC DNA]</scope>
    <source>
        <strain evidence="7">SpSt-210</strain>
    </source>
</reference>
<dbReference type="PROSITE" id="PS50234">
    <property type="entry name" value="VWFA"/>
    <property type="match status" value="1"/>
</dbReference>
<evidence type="ECO:0000256" key="1">
    <source>
        <dbReference type="ARBA" id="ARBA00022475"/>
    </source>
</evidence>
<dbReference type="InterPro" id="IPR036465">
    <property type="entry name" value="vWFA_dom_sf"/>
</dbReference>
<evidence type="ECO:0000256" key="4">
    <source>
        <dbReference type="ARBA" id="ARBA00023136"/>
    </source>
</evidence>
<keyword evidence="2 5" id="KW-0812">Transmembrane</keyword>
<name>A0A831TAW0_9BACT</name>
<accession>A0A831TAW0</accession>
<dbReference type="PANTHER" id="PTHR22550">
    <property type="entry name" value="SPORE GERMINATION PROTEIN"/>
    <property type="match status" value="1"/>
</dbReference>
<comment type="caution">
    <text evidence="7">The sequence shown here is derived from an EMBL/GenBank/DDBJ whole genome shotgun (WGS) entry which is preliminary data.</text>
</comment>
<evidence type="ECO:0000256" key="3">
    <source>
        <dbReference type="ARBA" id="ARBA00022989"/>
    </source>
</evidence>
<dbReference type="Gene3D" id="3.40.50.410">
    <property type="entry name" value="von Willebrand factor, type A domain"/>
    <property type="match status" value="1"/>
</dbReference>
<protein>
    <submittedName>
        <fullName evidence="7">VWA domain-containing protein</fullName>
    </submittedName>
</protein>
<feature type="domain" description="VWFA" evidence="6">
    <location>
        <begin position="87"/>
        <end position="275"/>
    </location>
</feature>
<evidence type="ECO:0000256" key="5">
    <source>
        <dbReference type="SAM" id="Phobius"/>
    </source>
</evidence>
<evidence type="ECO:0000256" key="2">
    <source>
        <dbReference type="ARBA" id="ARBA00022692"/>
    </source>
</evidence>
<dbReference type="InterPro" id="IPR024163">
    <property type="entry name" value="Aerotolerance_reg_N"/>
</dbReference>
<dbReference type="InterPro" id="IPR050768">
    <property type="entry name" value="UPF0353/GerABKA_families"/>
</dbReference>
<dbReference type="InterPro" id="IPR002035">
    <property type="entry name" value="VWF_A"/>
</dbReference>
<keyword evidence="1" id="KW-1003">Cell membrane</keyword>
<proteinExistence type="predicted"/>
<organism evidence="7">
    <name type="scientific">Thermorudis peleae</name>
    <dbReference type="NCBI Taxonomy" id="1382356"/>
    <lineage>
        <taxon>Bacteria</taxon>
        <taxon>Pseudomonadati</taxon>
        <taxon>Thermomicrobiota</taxon>
        <taxon>Thermomicrobia</taxon>
        <taxon>Thermomicrobia incertae sedis</taxon>
        <taxon>Thermorudis</taxon>
    </lineage>
</organism>
<dbReference type="Pfam" id="PF07584">
    <property type="entry name" value="BatA"/>
    <property type="match status" value="1"/>
</dbReference>
<dbReference type="EMBL" id="DSIY01000154">
    <property type="protein sequence ID" value="HEG91033.1"/>
    <property type="molecule type" value="Genomic_DNA"/>
</dbReference>
<evidence type="ECO:0000259" key="6">
    <source>
        <dbReference type="PROSITE" id="PS50234"/>
    </source>
</evidence>
<dbReference type="AlphaFoldDB" id="A0A831TAW0"/>
<dbReference type="SMART" id="SM00327">
    <property type="entry name" value="VWA"/>
    <property type="match status" value="1"/>
</dbReference>